<protein>
    <submittedName>
        <fullName evidence="3">Universal stress protein</fullName>
    </submittedName>
</protein>
<dbReference type="PANTHER" id="PTHR46268:SF24">
    <property type="entry name" value="UNIVERSAL STRESS PROTEIN"/>
    <property type="match status" value="1"/>
</dbReference>
<accession>A0ABD5UAH5</accession>
<dbReference type="PANTHER" id="PTHR46268">
    <property type="entry name" value="STRESS RESPONSE PROTEIN NHAX"/>
    <property type="match status" value="1"/>
</dbReference>
<dbReference type="RefSeq" id="WP_304447453.1">
    <property type="nucleotide sequence ID" value="NZ_JARRAH010000001.1"/>
</dbReference>
<comment type="similarity">
    <text evidence="1">Belongs to the universal stress protein A family.</text>
</comment>
<reference evidence="3 4" key="1">
    <citation type="journal article" date="2019" name="Int. J. Syst. Evol. Microbiol.">
        <title>The Global Catalogue of Microorganisms (GCM) 10K type strain sequencing project: providing services to taxonomists for standard genome sequencing and annotation.</title>
        <authorList>
            <consortium name="The Broad Institute Genomics Platform"/>
            <consortium name="The Broad Institute Genome Sequencing Center for Infectious Disease"/>
            <person name="Wu L."/>
            <person name="Ma J."/>
        </authorList>
    </citation>
    <scope>NUCLEOTIDE SEQUENCE [LARGE SCALE GENOMIC DNA]</scope>
    <source>
        <strain evidence="3 4">PSRA2</strain>
    </source>
</reference>
<keyword evidence="4" id="KW-1185">Reference proteome</keyword>
<proteinExistence type="inferred from homology"/>
<dbReference type="AlphaFoldDB" id="A0ABD5UAH5"/>
<organism evidence="3 4">
    <name type="scientific">Halomarina ordinaria</name>
    <dbReference type="NCBI Taxonomy" id="3033939"/>
    <lineage>
        <taxon>Archaea</taxon>
        <taxon>Methanobacteriati</taxon>
        <taxon>Methanobacteriota</taxon>
        <taxon>Stenosarchaea group</taxon>
        <taxon>Halobacteria</taxon>
        <taxon>Halobacteriales</taxon>
        <taxon>Natronomonadaceae</taxon>
        <taxon>Halomarina</taxon>
    </lineage>
</organism>
<dbReference type="Pfam" id="PF00582">
    <property type="entry name" value="Usp"/>
    <property type="match status" value="1"/>
</dbReference>
<comment type="caution">
    <text evidence="3">The sequence shown here is derived from an EMBL/GenBank/DDBJ whole genome shotgun (WGS) entry which is preliminary data.</text>
</comment>
<dbReference type="EMBL" id="JBHSXM010000001">
    <property type="protein sequence ID" value="MFC6835757.1"/>
    <property type="molecule type" value="Genomic_DNA"/>
</dbReference>
<name>A0ABD5UAH5_9EURY</name>
<dbReference type="Gene3D" id="3.40.50.620">
    <property type="entry name" value="HUPs"/>
    <property type="match status" value="1"/>
</dbReference>
<sequence length="149" mass="16248">MTEKVLVPVDGSPLSMRALRVALAERSDATVTALHVIDPSEPGYSYFGADVDVRSEPRHGTDEWFERADGYERDLFAEAADVAAEYDRPLETVTLVGDPARVIVDYVVDHGFDHVVLGSHGRGEDSHVTLGSVTEAVAFRAPVRVSIVR</sequence>
<evidence type="ECO:0000313" key="3">
    <source>
        <dbReference type="EMBL" id="MFC6835757.1"/>
    </source>
</evidence>
<dbReference type="Proteomes" id="UP001596406">
    <property type="component" value="Unassembled WGS sequence"/>
</dbReference>
<gene>
    <name evidence="3" type="ORF">ACFQHK_04460</name>
</gene>
<dbReference type="InterPro" id="IPR006016">
    <property type="entry name" value="UspA"/>
</dbReference>
<evidence type="ECO:0000256" key="1">
    <source>
        <dbReference type="ARBA" id="ARBA00008791"/>
    </source>
</evidence>
<dbReference type="PRINTS" id="PR01438">
    <property type="entry name" value="UNVRSLSTRESS"/>
</dbReference>
<dbReference type="CDD" id="cd00293">
    <property type="entry name" value="USP-like"/>
    <property type="match status" value="1"/>
</dbReference>
<dbReference type="InterPro" id="IPR014729">
    <property type="entry name" value="Rossmann-like_a/b/a_fold"/>
</dbReference>
<evidence type="ECO:0000313" key="4">
    <source>
        <dbReference type="Proteomes" id="UP001596406"/>
    </source>
</evidence>
<feature type="domain" description="UspA" evidence="2">
    <location>
        <begin position="1"/>
        <end position="149"/>
    </location>
</feature>
<dbReference type="SUPFAM" id="SSF52402">
    <property type="entry name" value="Adenine nucleotide alpha hydrolases-like"/>
    <property type="match status" value="1"/>
</dbReference>
<dbReference type="InterPro" id="IPR006015">
    <property type="entry name" value="Universal_stress_UspA"/>
</dbReference>
<evidence type="ECO:0000259" key="2">
    <source>
        <dbReference type="Pfam" id="PF00582"/>
    </source>
</evidence>